<sequence length="225" mass="25743">MLKVVIVEDDFRIAQVQEQFLQKIEGVELAGKALNAKEALDILAREQVDLLLLDIYIPDELGTDLLAKVKRLYPAIDVIMITAANEKHMLETALQYGVKDYLLKPVTMEKFIESIARYKKKKQMLSEHSEVNQSLIDQYFGNEKEEDARQNDLPPGVDRFTLSKVKEIMADQKGGISIVGMAEKMGASRTTARRYLEYLVSINFCKADYDYGIIGRPERKYFLIK</sequence>
<dbReference type="Pfam" id="PF20714">
    <property type="entry name" value="HTH_64"/>
    <property type="match status" value="1"/>
</dbReference>
<protein>
    <submittedName>
        <fullName evidence="11">Response regulator</fullName>
    </submittedName>
</protein>
<feature type="domain" description="Response regulatory" evidence="10">
    <location>
        <begin position="3"/>
        <end position="119"/>
    </location>
</feature>
<evidence type="ECO:0000313" key="12">
    <source>
        <dbReference type="Proteomes" id="UP000031563"/>
    </source>
</evidence>
<dbReference type="Proteomes" id="UP000031563">
    <property type="component" value="Unassembled WGS sequence"/>
</dbReference>
<evidence type="ECO:0000256" key="3">
    <source>
        <dbReference type="ARBA" id="ARBA00022553"/>
    </source>
</evidence>
<keyword evidence="6" id="KW-0238">DNA-binding</keyword>
<evidence type="ECO:0000256" key="8">
    <source>
        <dbReference type="ARBA" id="ARBA00023163"/>
    </source>
</evidence>
<accession>A0A0F5HT74</accession>
<keyword evidence="8" id="KW-0804">Transcription</keyword>
<evidence type="ECO:0000256" key="1">
    <source>
        <dbReference type="ARBA" id="ARBA00004496"/>
    </source>
</evidence>
<evidence type="ECO:0000259" key="10">
    <source>
        <dbReference type="PROSITE" id="PS50110"/>
    </source>
</evidence>
<dbReference type="AlphaFoldDB" id="A0A0F5HRQ3"/>
<dbReference type="SMART" id="SM00448">
    <property type="entry name" value="REC"/>
    <property type="match status" value="1"/>
</dbReference>
<evidence type="ECO:0000256" key="5">
    <source>
        <dbReference type="ARBA" id="ARBA00023015"/>
    </source>
</evidence>
<dbReference type="GO" id="GO:0000156">
    <property type="term" value="F:phosphorelay response regulator activity"/>
    <property type="evidence" value="ECO:0007669"/>
    <property type="project" value="TreeGrafter"/>
</dbReference>
<reference evidence="11" key="1">
    <citation type="submission" date="2015-02" db="EMBL/GenBank/DDBJ databases">
        <title>Genome Assembly of Bacillaceae bacterium MTCC 8252.</title>
        <authorList>
            <person name="Verma A."/>
            <person name="Khatri I."/>
            <person name="Mual P."/>
            <person name="Subramanian S."/>
            <person name="Krishnamurthi S."/>
        </authorList>
    </citation>
    <scope>NUCLEOTIDE SEQUENCE [LARGE SCALE GENOMIC DNA]</scope>
    <source>
        <strain evidence="11">MTCC 8252</strain>
    </source>
</reference>
<gene>
    <name evidence="11" type="ORF">QY95_03363</name>
</gene>
<evidence type="ECO:0000256" key="9">
    <source>
        <dbReference type="PROSITE-ProRule" id="PRU00169"/>
    </source>
</evidence>
<accession>A0A0F5HRQ3</accession>
<evidence type="ECO:0000256" key="6">
    <source>
        <dbReference type="ARBA" id="ARBA00023125"/>
    </source>
</evidence>
<dbReference type="InterPro" id="IPR011006">
    <property type="entry name" value="CheY-like_superfamily"/>
</dbReference>
<keyword evidence="3 9" id="KW-0597">Phosphoprotein</keyword>
<keyword evidence="12" id="KW-1185">Reference proteome</keyword>
<dbReference type="SUPFAM" id="SSF52172">
    <property type="entry name" value="CheY-like"/>
    <property type="match status" value="1"/>
</dbReference>
<evidence type="ECO:0000256" key="2">
    <source>
        <dbReference type="ARBA" id="ARBA00022490"/>
    </source>
</evidence>
<keyword evidence="2" id="KW-0963">Cytoplasm</keyword>
<dbReference type="EMBL" id="JWIR02000070">
    <property type="protein sequence ID" value="KKB35705.1"/>
    <property type="molecule type" value="Genomic_DNA"/>
</dbReference>
<dbReference type="RefSeq" id="WP_039231589.1">
    <property type="nucleotide sequence ID" value="NZ_JWIQ02000023.1"/>
</dbReference>
<dbReference type="InterPro" id="IPR048714">
    <property type="entry name" value="DpiA-like_HTH"/>
</dbReference>
<dbReference type="PANTHER" id="PTHR45526:SF6">
    <property type="entry name" value="TRANSCRIPTIONAL REGULATORY PROTEIN CITT"/>
    <property type="match status" value="1"/>
</dbReference>
<dbReference type="PIRSF" id="PIRSF006171">
    <property type="entry name" value="RR_citrat_malat"/>
    <property type="match status" value="1"/>
</dbReference>
<name>A0A0F5HRQ3_BACTR</name>
<evidence type="ECO:0000313" key="11">
    <source>
        <dbReference type="EMBL" id="KKB35705.1"/>
    </source>
</evidence>
<dbReference type="GO" id="GO:0005737">
    <property type="term" value="C:cytoplasm"/>
    <property type="evidence" value="ECO:0007669"/>
    <property type="project" value="UniProtKB-SubCell"/>
</dbReference>
<dbReference type="PANTHER" id="PTHR45526">
    <property type="entry name" value="TRANSCRIPTIONAL REGULATORY PROTEIN DPIA"/>
    <property type="match status" value="1"/>
</dbReference>
<organism evidence="11 12">
    <name type="scientific">Bacillus thermotolerans</name>
    <name type="common">Quasibacillus thermotolerans</name>
    <dbReference type="NCBI Taxonomy" id="1221996"/>
    <lineage>
        <taxon>Bacteria</taxon>
        <taxon>Bacillati</taxon>
        <taxon>Bacillota</taxon>
        <taxon>Bacilli</taxon>
        <taxon>Bacillales</taxon>
        <taxon>Bacillaceae</taxon>
        <taxon>Bacillus</taxon>
    </lineage>
</organism>
<comment type="subcellular location">
    <subcellularLocation>
        <location evidence="1">Cytoplasm</location>
    </subcellularLocation>
</comment>
<dbReference type="STRING" id="1221996.QY95_03363"/>
<dbReference type="Pfam" id="PF00072">
    <property type="entry name" value="Response_reg"/>
    <property type="match status" value="1"/>
</dbReference>
<dbReference type="Gene3D" id="3.40.50.2300">
    <property type="match status" value="1"/>
</dbReference>
<dbReference type="InterPro" id="IPR001789">
    <property type="entry name" value="Sig_transdc_resp-reg_receiver"/>
</dbReference>
<dbReference type="GO" id="GO:0003677">
    <property type="term" value="F:DNA binding"/>
    <property type="evidence" value="ECO:0007669"/>
    <property type="project" value="UniProtKB-KW"/>
</dbReference>
<dbReference type="OrthoDB" id="9759232at2"/>
<proteinExistence type="predicted"/>
<dbReference type="GO" id="GO:0003700">
    <property type="term" value="F:DNA-binding transcription factor activity"/>
    <property type="evidence" value="ECO:0007669"/>
    <property type="project" value="InterPro"/>
</dbReference>
<comment type="caution">
    <text evidence="11">The sequence shown here is derived from an EMBL/GenBank/DDBJ whole genome shotgun (WGS) entry which is preliminary data.</text>
</comment>
<dbReference type="InterPro" id="IPR051271">
    <property type="entry name" value="2C-system_Tx_regulators"/>
</dbReference>
<feature type="modified residue" description="4-aspartylphosphate" evidence="9">
    <location>
        <position position="54"/>
    </location>
</feature>
<dbReference type="PROSITE" id="PS50110">
    <property type="entry name" value="RESPONSE_REGULATORY"/>
    <property type="match status" value="1"/>
</dbReference>
<evidence type="ECO:0000256" key="7">
    <source>
        <dbReference type="ARBA" id="ARBA00023159"/>
    </source>
</evidence>
<keyword evidence="4" id="KW-0902">Two-component regulatory system</keyword>
<dbReference type="InterPro" id="IPR024187">
    <property type="entry name" value="Sig_transdc_resp-reg_cit/mal"/>
</dbReference>
<keyword evidence="7" id="KW-0010">Activator</keyword>
<evidence type="ECO:0000256" key="4">
    <source>
        <dbReference type="ARBA" id="ARBA00023012"/>
    </source>
</evidence>
<keyword evidence="5" id="KW-0805">Transcription regulation</keyword>